<evidence type="ECO:0000313" key="2">
    <source>
        <dbReference type="EMBL" id="KAJ2903857.1"/>
    </source>
</evidence>
<sequence>MAWADVAILQFWVEFVASALSNMKPASVVTTVTMASASATPTAAASALNITYFNGHSGDSIAPSPLPPPGSSSDVDTIVSQFSELTRSTTWNLVAEIPFEGDTWEPEGIARIGPDRYVVSAGEYVEKPVKYSSGYINGTDRTAGVGFGHLIVFDGDGKRVADATLTADGDTEYHNGGIDYDGTYIWATLSEYRPNSTATLVRVDPSTLVAKPILRIKDHSGGAVHDTIKKDRLLTLNWGSREAALWDLDCEPNPLPDFTAPKATAANPSYWIDYQDCKFLGHPQKYDGRAVMMCSGIADVGSDDDDRLQAKVRVGGVAIVDMLTMVPLAQVPIPMVTEDGTAMAKNPFDVAVVDGKMRFYFLPHEEESSLYVYEAE</sequence>
<feature type="signal peptide" evidence="1">
    <location>
        <begin position="1"/>
        <end position="18"/>
    </location>
</feature>
<evidence type="ECO:0000313" key="3">
    <source>
        <dbReference type="Proteomes" id="UP001201980"/>
    </source>
</evidence>
<organism evidence="2 3">
    <name type="scientific">Zalerion maritima</name>
    <dbReference type="NCBI Taxonomy" id="339359"/>
    <lineage>
        <taxon>Eukaryota</taxon>
        <taxon>Fungi</taxon>
        <taxon>Dikarya</taxon>
        <taxon>Ascomycota</taxon>
        <taxon>Pezizomycotina</taxon>
        <taxon>Sordariomycetes</taxon>
        <taxon>Lulworthiomycetidae</taxon>
        <taxon>Lulworthiales</taxon>
        <taxon>Lulworthiaceae</taxon>
        <taxon>Zalerion</taxon>
    </lineage>
</organism>
<reference evidence="2" key="1">
    <citation type="submission" date="2022-07" db="EMBL/GenBank/DDBJ databases">
        <title>Draft genome sequence of Zalerion maritima ATCC 34329, a (micro)plastics degrading marine fungus.</title>
        <authorList>
            <person name="Paco A."/>
            <person name="Goncalves M.F.M."/>
            <person name="Rocha-Santos T.A.P."/>
            <person name="Alves A."/>
        </authorList>
    </citation>
    <scope>NUCLEOTIDE SEQUENCE</scope>
    <source>
        <strain evidence="2">ATCC 34329</strain>
    </source>
</reference>
<keyword evidence="1" id="KW-0732">Signal</keyword>
<comment type="caution">
    <text evidence="2">The sequence shown here is derived from an EMBL/GenBank/DDBJ whole genome shotgun (WGS) entry which is preliminary data.</text>
</comment>
<accession>A0AAD5RV09</accession>
<name>A0AAD5RV09_9PEZI</name>
<evidence type="ECO:0000256" key="1">
    <source>
        <dbReference type="SAM" id="SignalP"/>
    </source>
</evidence>
<feature type="chain" id="PRO_5042150649" evidence="1">
    <location>
        <begin position="19"/>
        <end position="376"/>
    </location>
</feature>
<dbReference type="SUPFAM" id="SSF50969">
    <property type="entry name" value="YVTN repeat-like/Quinoprotein amine dehydrogenase"/>
    <property type="match status" value="1"/>
</dbReference>
<dbReference type="Proteomes" id="UP001201980">
    <property type="component" value="Unassembled WGS sequence"/>
</dbReference>
<dbReference type="InterPro" id="IPR011044">
    <property type="entry name" value="Quino_amine_DH_bsu"/>
</dbReference>
<dbReference type="AlphaFoldDB" id="A0AAD5RV09"/>
<protein>
    <submittedName>
        <fullName evidence="2">Uncharacterized protein</fullName>
    </submittedName>
</protein>
<dbReference type="InterPro" id="IPR046312">
    <property type="entry name" value="DUF6454"/>
</dbReference>
<keyword evidence="3" id="KW-1185">Reference proteome</keyword>
<proteinExistence type="predicted"/>
<gene>
    <name evidence="2" type="ORF">MKZ38_009240</name>
</gene>
<dbReference type="EMBL" id="JAKWBI020000069">
    <property type="protein sequence ID" value="KAJ2903857.1"/>
    <property type="molecule type" value="Genomic_DNA"/>
</dbReference>
<dbReference type="Pfam" id="PF20055">
    <property type="entry name" value="DUF6454"/>
    <property type="match status" value="1"/>
</dbReference>